<evidence type="ECO:0000256" key="1">
    <source>
        <dbReference type="ARBA" id="ARBA00022723"/>
    </source>
</evidence>
<dbReference type="Gene3D" id="3.30.1360.220">
    <property type="entry name" value="Domain of unknown function (DUF3480), N-terminal subdomain"/>
    <property type="match status" value="2"/>
</dbReference>
<dbReference type="InterPro" id="IPR022557">
    <property type="entry name" value="SARA-like_C"/>
</dbReference>
<dbReference type="InterPro" id="IPR011011">
    <property type="entry name" value="Znf_FYVE_PHD"/>
</dbReference>
<feature type="compositionally biased region" description="Polar residues" evidence="5">
    <location>
        <begin position="30"/>
        <end position="46"/>
    </location>
</feature>
<feature type="region of interest" description="Disordered" evidence="5">
    <location>
        <begin position="626"/>
        <end position="651"/>
    </location>
</feature>
<dbReference type="Pfam" id="PF11979">
    <property type="entry name" value="SARA_C"/>
    <property type="match status" value="1"/>
</dbReference>
<dbReference type="InterPro" id="IPR013083">
    <property type="entry name" value="Znf_RING/FYVE/PHD"/>
</dbReference>
<keyword evidence="3" id="KW-0862">Zinc</keyword>
<dbReference type="PANTHER" id="PTHR46319">
    <property type="entry name" value="ZINC FINGER FYVE DOMAIN-CONTAINING PROTEIN"/>
    <property type="match status" value="1"/>
</dbReference>
<dbReference type="Proteomes" id="UP001159427">
    <property type="component" value="Unassembled WGS sequence"/>
</dbReference>
<feature type="region of interest" description="Disordered" evidence="5">
    <location>
        <begin position="16"/>
        <end position="90"/>
    </location>
</feature>
<evidence type="ECO:0000256" key="3">
    <source>
        <dbReference type="ARBA" id="ARBA00022833"/>
    </source>
</evidence>
<name>A0ABN8LSR7_9CNID</name>
<sequence>MASPFVPVDLDKLLDEFEEKEEETKPEQLASFSATDPNSKLTTRQRFQAPFPSIKEEALSDQGSEQCISDEKNSSTSSGDDSSDSDSVSGVIEAAEAITNQGSNLNQPQTILQGVNNDSVIDEHKEKVIVWDCASSESSGGSNASSSIEKSNSGSYESDDAKFSNQYGYVQLVNEDTETASEQSETVLHDDNCHVEEQARDLTEMSASGVLYSETSDELLYQEQTSAGIADEERLSIDGNKYKTNLSIVGTINDSSFGLSDPKSDIVEPEMSNIPLSTNVGMHIADKCNQGSDLLETIEEHVSNRPVLDNQHLTHPGQEIREEQINEIGSDCDRYSTELGAFGGINHNDTPSLVDSSCEADVHFAQDTVSGIPVSQDDEHTYVNSDCGPTVSAHEQSQSGQVGDPVITAVLVAIDPEVTNTSATEAQAILDDQEVASYSTVHVPGESHPASSYDENQERDEHFAGLNEHHDHTISPDLTITVHSQDSLEAQRITSGEANLGKVPPIWVPDSVATHCMNCGLKFSVIRRRHHCRACGKALCSSCCNMKFLLPYMNNKEGRVCQICCNALLRAQALMQVVDNQANENIRGNDDSPTDELLLDNGLEEEEEEEEEQLPLHDHEDAVEQEITEGPEPVGEVGEDTTENDFPGATGQDFVRERAAPVLPPLQIPITLPQDMGDTPLATPTSPALSDDSDCLFRLDVDNVRSLLPQDITALPPVLKVINGEISIQERPDPAEVMYQIKGLHETVAFLLNKNLVVKVSIVKLSCCVKHKCWCFVTDGMGAANQEEMVVLLECLRKETMLPKDVLSHFNTAFAYAKQGHTVSELGYTIFGQPFLGSSDNAGFLYVKPTYQCLKKLPLPSTPYVVGILIKRQETPWAQLFPLRLQLRLGAEYRYYPCPLFSSRTRPSVYGEVGHTIMNLLADFKNFQYTLARVTGLVIHMEEKRTLVRLPQDRYDEVVKILNASDEHVMALGANFSLQADSHLVCIQSEQGYKTQAINIQNQPRKVTGASFIVFSGAVKSSSPFMAKVSIVEDGIMVQMLPEAITKLRSSLKEMKDYTITTGIPGGGGEEEVIVEWVSRKDAPRQSSLCSPVDGLQLDGFPSVKVHSGYDFTRKNAYRIQWMEMYFLGEGQQSASRDLNKLTAEVAKAFARTLMPHLQKLSSDNCTFLGLRVSLDSENVGFLTGSNQRSLPASILSDLDDVLVPVLHAAASHHRGSAINVELLFKILRLL</sequence>
<dbReference type="SMART" id="SM01421">
    <property type="entry name" value="DUF3480"/>
    <property type="match status" value="1"/>
</dbReference>
<dbReference type="EMBL" id="CALNXI010000097">
    <property type="protein sequence ID" value="CAH3018827.1"/>
    <property type="molecule type" value="Genomic_DNA"/>
</dbReference>
<evidence type="ECO:0000256" key="5">
    <source>
        <dbReference type="SAM" id="MobiDB-lite"/>
    </source>
</evidence>
<gene>
    <name evidence="7" type="ORF">PEVE_00044893</name>
</gene>
<dbReference type="PROSITE" id="PS00197">
    <property type="entry name" value="2FE2S_FER_1"/>
    <property type="match status" value="1"/>
</dbReference>
<evidence type="ECO:0000256" key="2">
    <source>
        <dbReference type="ARBA" id="ARBA00022771"/>
    </source>
</evidence>
<dbReference type="SMART" id="SM00064">
    <property type="entry name" value="FYVE"/>
    <property type="match status" value="1"/>
</dbReference>
<accession>A0ABN8LSR7</accession>
<proteinExistence type="predicted"/>
<keyword evidence="8" id="KW-1185">Reference proteome</keyword>
<dbReference type="Gene3D" id="3.30.40.10">
    <property type="entry name" value="Zinc/RING finger domain, C3HC4 (zinc finger)"/>
    <property type="match status" value="1"/>
</dbReference>
<feature type="compositionally biased region" description="Low complexity" evidence="5">
    <location>
        <begin position="135"/>
        <end position="156"/>
    </location>
</feature>
<dbReference type="PANTHER" id="PTHR46319:SF3">
    <property type="entry name" value="ZINC FINGER FYVE DOMAIN-CONTAINING PROTEIN"/>
    <property type="match status" value="1"/>
</dbReference>
<keyword evidence="1" id="KW-0479">Metal-binding</keyword>
<dbReference type="InterPro" id="IPR017455">
    <property type="entry name" value="Znf_FYVE-rel"/>
</dbReference>
<organism evidence="7 8">
    <name type="scientific">Porites evermanni</name>
    <dbReference type="NCBI Taxonomy" id="104178"/>
    <lineage>
        <taxon>Eukaryota</taxon>
        <taxon>Metazoa</taxon>
        <taxon>Cnidaria</taxon>
        <taxon>Anthozoa</taxon>
        <taxon>Hexacorallia</taxon>
        <taxon>Scleractinia</taxon>
        <taxon>Fungiina</taxon>
        <taxon>Poritidae</taxon>
        <taxon>Porites</taxon>
    </lineage>
</organism>
<dbReference type="PROSITE" id="PS50178">
    <property type="entry name" value="ZF_FYVE"/>
    <property type="match status" value="1"/>
</dbReference>
<reference evidence="7 8" key="1">
    <citation type="submission" date="2022-05" db="EMBL/GenBank/DDBJ databases">
        <authorList>
            <consortium name="Genoscope - CEA"/>
            <person name="William W."/>
        </authorList>
    </citation>
    <scope>NUCLEOTIDE SEQUENCE [LARGE SCALE GENOMIC DNA]</scope>
</reference>
<feature type="region of interest" description="Disordered" evidence="5">
    <location>
        <begin position="134"/>
        <end position="160"/>
    </location>
</feature>
<evidence type="ECO:0000313" key="7">
    <source>
        <dbReference type="EMBL" id="CAH3018827.1"/>
    </source>
</evidence>
<feature type="compositionally biased region" description="Low complexity" evidence="5">
    <location>
        <begin position="74"/>
        <end position="90"/>
    </location>
</feature>
<comment type="caution">
    <text evidence="7">The sequence shown here is derived from an EMBL/GenBank/DDBJ whole genome shotgun (WGS) entry which is preliminary data.</text>
</comment>
<evidence type="ECO:0000259" key="6">
    <source>
        <dbReference type="PROSITE" id="PS50178"/>
    </source>
</evidence>
<dbReference type="Gene3D" id="3.30.500.40">
    <property type="match status" value="1"/>
</dbReference>
<evidence type="ECO:0000256" key="4">
    <source>
        <dbReference type="PROSITE-ProRule" id="PRU00091"/>
    </source>
</evidence>
<dbReference type="InterPro" id="IPR000306">
    <property type="entry name" value="Znf_FYVE"/>
</dbReference>
<feature type="domain" description="FYVE-type" evidence="6">
    <location>
        <begin position="510"/>
        <end position="569"/>
    </location>
</feature>
<dbReference type="CDD" id="cd15729">
    <property type="entry name" value="FYVE_endofin"/>
    <property type="match status" value="1"/>
</dbReference>
<protein>
    <recommendedName>
        <fullName evidence="6">FYVE-type domain-containing protein</fullName>
    </recommendedName>
</protein>
<dbReference type="InterPro" id="IPR006058">
    <property type="entry name" value="2Fe2S_fd_BS"/>
</dbReference>
<dbReference type="SUPFAM" id="SSF57903">
    <property type="entry name" value="FYVE/PHD zinc finger"/>
    <property type="match status" value="1"/>
</dbReference>
<evidence type="ECO:0000313" key="8">
    <source>
        <dbReference type="Proteomes" id="UP001159427"/>
    </source>
</evidence>
<dbReference type="Pfam" id="PF01363">
    <property type="entry name" value="FYVE"/>
    <property type="match status" value="1"/>
</dbReference>
<keyword evidence="2 4" id="KW-0863">Zinc-finger</keyword>